<dbReference type="SMART" id="SM00060">
    <property type="entry name" value="FN3"/>
    <property type="match status" value="2"/>
</dbReference>
<dbReference type="InterPro" id="IPR003961">
    <property type="entry name" value="FN3_dom"/>
</dbReference>
<evidence type="ECO:0000259" key="1">
    <source>
        <dbReference type="PROSITE" id="PS50853"/>
    </source>
</evidence>
<feature type="domain" description="Fibronectin type-III" evidence="1">
    <location>
        <begin position="290"/>
        <end position="379"/>
    </location>
</feature>
<gene>
    <name evidence="2" type="ORF">ENG67_01545</name>
</gene>
<sequence length="856" mass="96347">LTSVATGGIWPYLTAWVTDAANHKIYKFSINVTEDPLRPPIEFLDEFGEYGFGEDQFNHPKDIHQAKGVRGHYRDIFVREWWTENSGFQYFVAGTGLRELRVRPLMSDNLICSYRLLAVSEVTGEVLDMAGRPVRTLLDGVMQGAGTNVCYWDYRDNNGDRVEEGLYGLRVKAVSVYGTDSVMLDTLIYYLPAPSDLRAEVYTEDSIEVTWRDNSGSESGFEVLCVYSDGGADTLILPENATRVRIPVRFMEYADFMVRARADYHFGPHLYRFFSGWTPTVSCTLSMLTAPGDVRAQVSPSLTTVRLTWRDRSNLEDGYIIERKRRDGSWELIHSTGPDDTIFFDNVLPFEDYRYRIWAFRGGDYTSDTVTLFVNTYPSFEASDTGATAFNSSRRFAYYNGTLYFVFTERSFSKRRLVLATSGNRGSGWITQVIDSAQNIIEPSVIAGSGGVGILYVSRQEDGGMINDGLCFYYNGEIYELTDSPEFNIENPCAVLRDDTVHVIYEITSYPRKVPGSGKPPRDFSRGEYLSFPFGVPPDVEPVEVWYSYISDTFHYVGTRAVLVLLRDGPHVVANVGDLVHYRMGRDGQFEGEVILNYFEGGGYPSAAACSDSEFVLAFARGDEVRVMRYSLPGLWEGPYGMGYGEYPFVVEGAPIVMWTEDGEVYARYFDPDGSPEAQRLTYSPSEDVHVNALLLERFQNYPISMGDTTSNMQPIRIGTGIGRDLMRGPYPVPSSPEIVFAYTSGDGVVYVRRTGEQEIQSGGPQGGEVGRVNGLKVEVAPNPAGDLITIRANLPFRIPLRFRLYDRAGRLVDERTFKELDTELKINIEKLPAGIYFYDLDAEGRHCHGKFVRLK</sequence>
<organism evidence="2">
    <name type="scientific">candidate division WOR-3 bacterium</name>
    <dbReference type="NCBI Taxonomy" id="2052148"/>
    <lineage>
        <taxon>Bacteria</taxon>
        <taxon>Bacteria division WOR-3</taxon>
    </lineage>
</organism>
<dbReference type="EMBL" id="DRBW01000057">
    <property type="protein sequence ID" value="HDM89877.1"/>
    <property type="molecule type" value="Genomic_DNA"/>
</dbReference>
<name>A0A7C0XCD2_UNCW3</name>
<dbReference type="InterPro" id="IPR013783">
    <property type="entry name" value="Ig-like_fold"/>
</dbReference>
<dbReference type="Proteomes" id="UP000885931">
    <property type="component" value="Unassembled WGS sequence"/>
</dbReference>
<dbReference type="Pfam" id="PF18962">
    <property type="entry name" value="Por_Secre_tail"/>
    <property type="match status" value="1"/>
</dbReference>
<dbReference type="AlphaFoldDB" id="A0A7C0XCD2"/>
<dbReference type="PROSITE" id="PS50853">
    <property type="entry name" value="FN3"/>
    <property type="match status" value="2"/>
</dbReference>
<dbReference type="InterPro" id="IPR036116">
    <property type="entry name" value="FN3_sf"/>
</dbReference>
<feature type="non-terminal residue" evidence="2">
    <location>
        <position position="1"/>
    </location>
</feature>
<accession>A0A7C0XCD2</accession>
<proteinExistence type="predicted"/>
<feature type="domain" description="Fibronectin type-III" evidence="1">
    <location>
        <begin position="193"/>
        <end position="289"/>
    </location>
</feature>
<dbReference type="Gene3D" id="2.60.40.10">
    <property type="entry name" value="Immunoglobulins"/>
    <property type="match status" value="1"/>
</dbReference>
<evidence type="ECO:0000313" key="2">
    <source>
        <dbReference type="EMBL" id="HDM89877.1"/>
    </source>
</evidence>
<dbReference type="InterPro" id="IPR026444">
    <property type="entry name" value="Secre_tail"/>
</dbReference>
<comment type="caution">
    <text evidence="2">The sequence shown here is derived from an EMBL/GenBank/DDBJ whole genome shotgun (WGS) entry which is preliminary data.</text>
</comment>
<reference evidence="2" key="1">
    <citation type="journal article" date="2020" name="mSystems">
        <title>Genome- and Community-Level Interaction Insights into Carbon Utilization and Element Cycling Functions of Hydrothermarchaeota in Hydrothermal Sediment.</title>
        <authorList>
            <person name="Zhou Z."/>
            <person name="Liu Y."/>
            <person name="Xu W."/>
            <person name="Pan J."/>
            <person name="Luo Z.H."/>
            <person name="Li M."/>
        </authorList>
    </citation>
    <scope>NUCLEOTIDE SEQUENCE [LARGE SCALE GENOMIC DNA]</scope>
    <source>
        <strain evidence="2">HyVt-237</strain>
    </source>
</reference>
<dbReference type="SUPFAM" id="SSF49265">
    <property type="entry name" value="Fibronectin type III"/>
    <property type="match status" value="2"/>
</dbReference>
<dbReference type="Gene3D" id="2.60.40.4070">
    <property type="match status" value="1"/>
</dbReference>
<dbReference type="NCBIfam" id="TIGR04183">
    <property type="entry name" value="Por_Secre_tail"/>
    <property type="match status" value="1"/>
</dbReference>
<protein>
    <submittedName>
        <fullName evidence="2">T9SS type A sorting domain-containing protein</fullName>
    </submittedName>
</protein>